<dbReference type="Gene3D" id="3.40.1190.10">
    <property type="entry name" value="Mur-like, catalytic domain"/>
    <property type="match status" value="1"/>
</dbReference>
<dbReference type="GO" id="GO:0045227">
    <property type="term" value="P:capsule polysaccharide biosynthetic process"/>
    <property type="evidence" value="ECO:0007669"/>
    <property type="project" value="InterPro"/>
</dbReference>
<reference evidence="2" key="1">
    <citation type="submission" date="2023-02" db="EMBL/GenBank/DDBJ databases">
        <title>Actinokineospora globicatena NBRC 15670.</title>
        <authorList>
            <person name="Ichikawa N."/>
            <person name="Sato H."/>
            <person name="Tonouchi N."/>
        </authorList>
    </citation>
    <scope>NUCLEOTIDE SEQUENCE</scope>
    <source>
        <strain evidence="2">NBRC 15670</strain>
    </source>
</reference>
<dbReference type="NCBIfam" id="TIGR04012">
    <property type="entry name" value="poly_gGlu_PgsB"/>
    <property type="match status" value="1"/>
</dbReference>
<sequence>MTYLYLVFLGAVGVLLAAGVLEQRKHLAHLHRIEQRVLVNGIRGKSSITRLCAGALRGGGLVTTAKTTGTAARFIHPDGSEEPVYRKWGIANVVEQIGIVRRAAAYRSDVLVIECMAVMPDLQEINQSKLIQSTIGVLCNVREDHLAEMGPTLDDVARSLSRSMPVGGVCVTAERERLEILQQEADKRDCELIAVDPESVTDAEMAGFSWVTFKENVAIALKVAELLGVNRQLALTGMWSAPPDPGVLSVQTRAAGEKRVKLANVFAANDPESTLMNIERLLDQGSISAPLHVVINCRPDRVERNRQMGALIAEIAPDRVILIGDPTRSARVSIDDKWQDRVNDLGGARPAHELLDAILADIDTTASLVTIGNIHGQGELLLEVFEGLEEVPADAADQAPPAPAPIPPDPRQPEPVFDRGRQRRHGPPPGARPPGPFPGPPGRFAGPRGQGAGPRPTGQFPQPSGQFPQPSGQSPQPSGQFPGPPVSGQFQQPSGARSGQFAVPPPQPPGQVPGAAQSSGQFPVPGSAQPSGPRPAPRREPGGDSGFAHQAGPVRSVPPGDRSGYADPPTQFHNPAASRPPAGFPAESEPSDRSRPGRRSAEFHGESRGPEFQDRPRRAEPQAEFHSSAEPPAHQRAATPNGELPRRPHRPEPPTEFHGAVGESTGQSRHARPQRPHQPEPPTEYRGPVDPPVRSRPPELPTRSRRVEGEQGVWPDSSGEPPARGRRRAPEPPGPPVRGEVEPPARGRQVEGDQEWARRSGGRREPVQKPHVDHPDPTTRSRPPGQVDQSERHQTPRKQP</sequence>
<organism evidence="2 3">
    <name type="scientific">Actinokineospora globicatena</name>
    <dbReference type="NCBI Taxonomy" id="103729"/>
    <lineage>
        <taxon>Bacteria</taxon>
        <taxon>Bacillati</taxon>
        <taxon>Actinomycetota</taxon>
        <taxon>Actinomycetes</taxon>
        <taxon>Pseudonocardiales</taxon>
        <taxon>Pseudonocardiaceae</taxon>
        <taxon>Actinokineospora</taxon>
    </lineage>
</organism>
<accession>A0A9W6QLH7</accession>
<dbReference type="EMBL" id="BSSD01000001">
    <property type="protein sequence ID" value="GLW90463.1"/>
    <property type="molecule type" value="Genomic_DNA"/>
</dbReference>
<dbReference type="Proteomes" id="UP001165042">
    <property type="component" value="Unassembled WGS sequence"/>
</dbReference>
<dbReference type="InterPro" id="IPR008337">
    <property type="entry name" value="Capsule_biosynth_CapB"/>
</dbReference>
<evidence type="ECO:0000256" key="1">
    <source>
        <dbReference type="SAM" id="MobiDB-lite"/>
    </source>
</evidence>
<dbReference type="InterPro" id="IPR050061">
    <property type="entry name" value="MurCDEF_pg_biosynth"/>
</dbReference>
<keyword evidence="3" id="KW-1185">Reference proteome</keyword>
<proteinExistence type="predicted"/>
<dbReference type="PRINTS" id="PR01758">
    <property type="entry name" value="CAPSULEPROTB"/>
</dbReference>
<name>A0A9W6QLH7_9PSEU</name>
<dbReference type="GO" id="GO:0016020">
    <property type="term" value="C:membrane"/>
    <property type="evidence" value="ECO:0007669"/>
    <property type="project" value="InterPro"/>
</dbReference>
<evidence type="ECO:0000313" key="2">
    <source>
        <dbReference type="EMBL" id="GLW90463.1"/>
    </source>
</evidence>
<feature type="region of interest" description="Disordered" evidence="1">
    <location>
        <begin position="394"/>
        <end position="800"/>
    </location>
</feature>
<feature type="compositionally biased region" description="Pro residues" evidence="1">
    <location>
        <begin position="427"/>
        <end position="441"/>
    </location>
</feature>
<protein>
    <recommendedName>
        <fullName evidence="4">Poly-gamma-glutamate synthase PgsB/CapB</fullName>
    </recommendedName>
</protein>
<feature type="compositionally biased region" description="Low complexity" evidence="1">
    <location>
        <begin position="442"/>
        <end position="495"/>
    </location>
</feature>
<feature type="compositionally biased region" description="Basic and acidic residues" evidence="1">
    <location>
        <begin position="590"/>
        <end position="623"/>
    </location>
</feature>
<dbReference type="InterPro" id="IPR036565">
    <property type="entry name" value="Mur-like_cat_sf"/>
</dbReference>
<dbReference type="SUPFAM" id="SSF53623">
    <property type="entry name" value="MurD-like peptide ligases, catalytic domain"/>
    <property type="match status" value="1"/>
</dbReference>
<dbReference type="GO" id="GO:0005524">
    <property type="term" value="F:ATP binding"/>
    <property type="evidence" value="ECO:0007669"/>
    <property type="project" value="InterPro"/>
</dbReference>
<comment type="caution">
    <text evidence="2">The sequence shown here is derived from an EMBL/GenBank/DDBJ whole genome shotgun (WGS) entry which is preliminary data.</text>
</comment>
<evidence type="ECO:0008006" key="4">
    <source>
        <dbReference type="Google" id="ProtNLM"/>
    </source>
</evidence>
<feature type="compositionally biased region" description="Pro residues" evidence="1">
    <location>
        <begin position="689"/>
        <end position="700"/>
    </location>
</feature>
<feature type="compositionally biased region" description="Basic and acidic residues" evidence="1">
    <location>
        <begin position="644"/>
        <end position="655"/>
    </location>
</feature>
<evidence type="ECO:0000313" key="3">
    <source>
        <dbReference type="Proteomes" id="UP001165042"/>
    </source>
</evidence>
<dbReference type="AlphaFoldDB" id="A0A9W6QLH7"/>
<gene>
    <name evidence="2" type="ORF">Aglo03_12790</name>
</gene>
<feature type="compositionally biased region" description="Pro residues" evidence="1">
    <location>
        <begin position="400"/>
        <end position="410"/>
    </location>
</feature>
<dbReference type="PANTHER" id="PTHR43445:SF1">
    <property type="entry name" value="PGA SYNTHASE CAPB"/>
    <property type="match status" value="1"/>
</dbReference>
<dbReference type="RefSeq" id="WP_285608484.1">
    <property type="nucleotide sequence ID" value="NZ_BSSD01000001.1"/>
</dbReference>
<dbReference type="PANTHER" id="PTHR43445">
    <property type="entry name" value="UDP-N-ACETYLMURAMATE--L-ALANINE LIGASE-RELATED"/>
    <property type="match status" value="1"/>
</dbReference>
<feature type="compositionally biased region" description="Basic and acidic residues" evidence="1">
    <location>
        <begin position="739"/>
        <end position="779"/>
    </location>
</feature>